<name>A0A7J6PFS1_PEROL</name>
<protein>
    <submittedName>
        <fullName evidence="4">Uncharacterized protein</fullName>
    </submittedName>
</protein>
<evidence type="ECO:0000256" key="2">
    <source>
        <dbReference type="SAM" id="MobiDB-lite"/>
    </source>
</evidence>
<dbReference type="OrthoDB" id="441059at2759"/>
<proteinExistence type="predicted"/>
<evidence type="ECO:0000313" key="5">
    <source>
        <dbReference type="Proteomes" id="UP000541610"/>
    </source>
</evidence>
<dbReference type="EMBL" id="JABANP010000025">
    <property type="protein sequence ID" value="KAF4694985.1"/>
    <property type="molecule type" value="Genomic_DNA"/>
</dbReference>
<sequence length="2377" mass="259411">MHFLTLSSLLLTTAVSAVVPDCANVTTEYPAVTWDFHLVTSCYPESEICSVPRCPAGYRETNMSCIYHGLVTWDGCFVIRFPSGPSWRSFDLDNIASSTFLLFRRHRYVKRQRPILHSEQAPARLPLKKLSSPDLILRIESPDGSLRDEVVNVQNGVGRFSQVHSTQVGLMKLSVHPYVATIDATLLTGATAEVRWLAGPAQTFEISQPTVQGDIVISTDEELEITVATYDIHGNPSDSDSRTCEAYLSSANLLAVSVARETVKLTWTPALPVSYRISSELSDQAASVDNLANVTFELLDNYGNVAVNQIGSYNGRLSLAPPSAASAITDNNIFFSAGYSYMQVSHNVPEVVTVGITSMPSGGLVAAGGPHQIEFLPGRAVEVVFNATRDTVVGSAMALSIVARDQYGNLATSLLTTSVWLAVATGTTVQLDPAGGMLTLTNGVATATATSKVAQMVTFGLSDSPGGATRGAGPISVDNTLELTVRLEDSFGNLVSSVTGWSFVARIVGGATRAFTLVNGEGEARLEHTVAEMVQAGVEDDNGRGVEIDPLVTVTFVPGRAAQLTVSLNATEASVDEAVSANVACSDRYGNLVVDYDADGTVAWNVLGTGSPSDQLAVFSSGRATTILTAGRLSSSPSEAVSVSLLVSGNSLGLSVQDATLVWTVGSARLIRLSGGQAATVGTDATITVEIADSHGNPLTALDRSYTVCLTLPAAAILPRDRCITMASPSAAFTFSSLKAGRIVVSLESVDPDTLVLESPKDVLFLPITAAQCAADNNAIGCIAALTVDERTSTVDGSVTATVTARDPYGNVVTDFSGQVEIEVHRGDDIVLTPSNIVQVNGGVGAVSVSTEVPQTDVELRLVDSSDPQLLIDDSASVKIDFTAGEASKYQLSTGNDRLTVSSTAAVVVTVRAYDKFGNTPPAPFSSGKNRVQVYVVSGHILPSVFTAELSAQGDAEAEFIATKAGVVSLALRNATADQPVALRSMLTLTFLPGPVSSWRIDGPTVELAGRAIDYLITARDSFGNAVSSLPDPQFIAVLIRTTLTRSGSTAERTEQTLLSGGQAVLEVFAPEHATIMIKATHNSTGTESETFIATFRSDITPPRITVVRGEISTTSVGVNYALSEPGFVLCAALDQEAYEVFERTADEVKWRQILDTSGKGVDVTGGNELSGSLRISGLVPDTAHTVLCYAGDDQSPPNLSTKDDIVDNEFTVKTLPKANATSTGLDDGDYFCSPNCATWLAVSIPLVVLLLIATLFIMRQKRMAVRYFKTRERILNAKNRILHGLLIDDKTSANGGSEIGSDSDSDTGDDAGVEVLAKATEMQQSIMNQLMNTVHGIQSQCDEALDVVKEKTTALQDELALAIANGGGETEVQNRLRKNASRIYEDLDEVLHNMGVLDFGRTQDLEVAESNMAPMLGGDNEEQLELVKGAEGILNDIYELHSRLADLDGTDAEAEQILLKHLEELERKLSAHSGVINEEELARLKNLRQQQIQKLEDARKVGEEMKSTQQARHELLAKQASDVSDLLGSHEKEVRMAEAEALRQLREQERELLTKRDRQRDKILGEFRSKIESTSDELEKQRLIRLGMEAMAEIDINTTAERQELQERLKQRAKRRAVARKAKHADELRDLLAKHKAEVDALNEQINNLKQQLKDGRVAIMIKINDIVGDDLVNAVSSREVEEASQRERDERLCVLKERHERRLKVVRGDEEDIEALVRDYESTVVRAENEMEVEKLEQQRLNRERLRDRRAKRQALLKKRSEAEDELRDAEHELAGAEATILEKQAFELLATTSERAELELETVLAGEMENTSVVASLEHATNLQVAGVLMGGGPDAEQESGKYLRQLEEVQVRVEAELGRHNAGQLAVVTRLNGKELDNLRAAHQREREKISTNYRQRKEVASRKLAVVDEEICEELQASSHASMTARMDMLMQQEISRARIPRATGQSGEGNIHEQLQAVLERSDELAREQQIRRNYAHLRRVVDVSLGERSESEAARRAEEQRLRNELSVLDEEERFMASETIDGVVQTQGTSIKDHVETGTGSGRGLRFIDASVSEAERQRLLQEHELRRAEIEGQITDHREAQKLALQQKLAARRRRIEAKREQIVNDKVSRSRMNVYLHRAIGALGAQRQLGKSHAEEMEEMANRHREREDEITQKLEEEARKDREALEDRYKTQMEELEGRLRRALRKAGNPRDSVRVAPEEMIAVREEHQEAIAAAAEELEEEKKVQELIMQKKIAEREARMKKSKDKVKKKHRQEQILAELSYEQGKLQKVSGSGGQANVAQLVSSLNKVNALMRMLNTDSDASVSQTARRFTAVGPAIALESQTSIRPEPPAAPPFVEPPETPINSLAIQLSQSGSLKVEHADSP</sequence>
<accession>A0A7J6PFS1</accession>
<feature type="coiled-coil region" evidence="1">
    <location>
        <begin position="1532"/>
        <end position="1563"/>
    </location>
</feature>
<feature type="compositionally biased region" description="Pro residues" evidence="2">
    <location>
        <begin position="2340"/>
        <end position="2354"/>
    </location>
</feature>
<reference evidence="4 5" key="1">
    <citation type="submission" date="2020-04" db="EMBL/GenBank/DDBJ databases">
        <title>Perkinsus olseni comparative genomics.</title>
        <authorList>
            <person name="Bogema D.R."/>
        </authorList>
    </citation>
    <scope>NUCLEOTIDE SEQUENCE [LARGE SCALE GENOMIC DNA]</scope>
    <source>
        <strain evidence="4">00978-12</strain>
    </source>
</reference>
<comment type="caution">
    <text evidence="4">The sequence shown here is derived from an EMBL/GenBank/DDBJ whole genome shotgun (WGS) entry which is preliminary data.</text>
</comment>
<feature type="chain" id="PRO_5029666550" evidence="3">
    <location>
        <begin position="18"/>
        <end position="2377"/>
    </location>
</feature>
<feature type="region of interest" description="Disordered" evidence="2">
    <location>
        <begin position="2333"/>
        <end position="2355"/>
    </location>
</feature>
<evidence type="ECO:0000256" key="1">
    <source>
        <dbReference type="SAM" id="Coils"/>
    </source>
</evidence>
<evidence type="ECO:0000313" key="4">
    <source>
        <dbReference type="EMBL" id="KAF4694985.1"/>
    </source>
</evidence>
<feature type="coiled-coil region" evidence="1">
    <location>
        <begin position="2060"/>
        <end position="2111"/>
    </location>
</feature>
<feature type="coiled-coil region" evidence="1">
    <location>
        <begin position="1712"/>
        <end position="1782"/>
    </location>
</feature>
<gene>
    <name evidence="4" type="ORF">FOZ60_006108</name>
</gene>
<feature type="coiled-coil region" evidence="1">
    <location>
        <begin position="2144"/>
        <end position="2249"/>
    </location>
</feature>
<evidence type="ECO:0000256" key="3">
    <source>
        <dbReference type="SAM" id="SignalP"/>
    </source>
</evidence>
<organism evidence="4 5">
    <name type="scientific">Perkinsus olseni</name>
    <name type="common">Perkinsus atlanticus</name>
    <dbReference type="NCBI Taxonomy" id="32597"/>
    <lineage>
        <taxon>Eukaryota</taxon>
        <taxon>Sar</taxon>
        <taxon>Alveolata</taxon>
        <taxon>Perkinsozoa</taxon>
        <taxon>Perkinsea</taxon>
        <taxon>Perkinsida</taxon>
        <taxon>Perkinsidae</taxon>
        <taxon>Perkinsus</taxon>
    </lineage>
</organism>
<dbReference type="Proteomes" id="UP000541610">
    <property type="component" value="Unassembled WGS sequence"/>
</dbReference>
<feature type="coiled-coil region" evidence="1">
    <location>
        <begin position="1463"/>
        <end position="1502"/>
    </location>
</feature>
<feature type="coiled-coil region" evidence="1">
    <location>
        <begin position="1626"/>
        <end position="1660"/>
    </location>
</feature>
<feature type="signal peptide" evidence="3">
    <location>
        <begin position="1"/>
        <end position="17"/>
    </location>
</feature>
<keyword evidence="1" id="KW-0175">Coiled coil</keyword>
<keyword evidence="3" id="KW-0732">Signal</keyword>